<accession>I7GA05</accession>
<evidence type="ECO:0000313" key="2">
    <source>
        <dbReference type="EMBL" id="BAE88320.1"/>
    </source>
</evidence>
<name>I7GA05_MACFA</name>
<reference evidence="2" key="1">
    <citation type="journal article" date="2007" name="PLoS Biol.">
        <title>Rate of evolution in brain-expressed genes in humans and other primates.</title>
        <authorList>
            <person name="Wang H.-Y."/>
            <person name="Chien H.-C."/>
            <person name="Osada N."/>
            <person name="Hashimoto K."/>
            <person name="Sugano S."/>
            <person name="Gojobori T."/>
            <person name="Chou C.-K."/>
            <person name="Tsai S.-F."/>
            <person name="Wu C.-I."/>
            <person name="Shen C.-K.J."/>
        </authorList>
    </citation>
    <scope>NUCLEOTIDE SEQUENCE</scope>
</reference>
<dbReference type="EMBL" id="AB171257">
    <property type="protein sequence ID" value="BAE88320.1"/>
    <property type="molecule type" value="mRNA"/>
</dbReference>
<dbReference type="AlphaFoldDB" id="I7GA05"/>
<proteinExistence type="evidence at transcript level"/>
<sequence>MTTFSLSENLGADFEAVLWTIMFCNNIFPTLGRFHSVPKSLKHGWILRQQHSAFCARTQGCHGSTDGRSPLPLLRRRVSMVPISTVAGVEDGACGLAVSQLEAGNGTQNDRSQAVPNQTLGFTWST</sequence>
<protein>
    <submittedName>
        <fullName evidence="2">Macaca fascicularis brain cDNA clone: QorA-13758, similar to human NDRG family member 3 (NDRG3), transcript variant 2, mRNA, RefSeq: NM_022477.2</fullName>
    </submittedName>
</protein>
<evidence type="ECO:0000256" key="1">
    <source>
        <dbReference type="SAM" id="MobiDB-lite"/>
    </source>
</evidence>
<feature type="region of interest" description="Disordered" evidence="1">
    <location>
        <begin position="105"/>
        <end position="126"/>
    </location>
</feature>
<organism evidence="2">
    <name type="scientific">Macaca fascicularis</name>
    <name type="common">Crab-eating macaque</name>
    <name type="synonym">Cynomolgus monkey</name>
    <dbReference type="NCBI Taxonomy" id="9541"/>
    <lineage>
        <taxon>Eukaryota</taxon>
        <taxon>Metazoa</taxon>
        <taxon>Chordata</taxon>
        <taxon>Craniata</taxon>
        <taxon>Vertebrata</taxon>
        <taxon>Euteleostomi</taxon>
        <taxon>Mammalia</taxon>
        <taxon>Eutheria</taxon>
        <taxon>Euarchontoglires</taxon>
        <taxon>Primates</taxon>
        <taxon>Haplorrhini</taxon>
        <taxon>Catarrhini</taxon>
        <taxon>Cercopithecidae</taxon>
        <taxon>Cercopithecinae</taxon>
        <taxon>Macaca</taxon>
    </lineage>
</organism>